<dbReference type="SUPFAM" id="SSF100950">
    <property type="entry name" value="NagB/RpiA/CoA transferase-like"/>
    <property type="match status" value="1"/>
</dbReference>
<accession>A0A2K3QKK2</accession>
<dbReference type="Gene3D" id="3.40.50.10420">
    <property type="entry name" value="NagB/RpiA/CoA transferase-like"/>
    <property type="match status" value="1"/>
</dbReference>
<keyword evidence="7" id="KW-0436">Ligase</keyword>
<dbReference type="GO" id="GO:0035999">
    <property type="term" value="P:tetrahydrofolate interconversion"/>
    <property type="evidence" value="ECO:0007669"/>
    <property type="project" value="TreeGrafter"/>
</dbReference>
<evidence type="ECO:0000256" key="5">
    <source>
        <dbReference type="ARBA" id="ARBA00038966"/>
    </source>
</evidence>
<reference evidence="7 8" key="1">
    <citation type="submission" date="2017-08" db="EMBL/GenBank/DDBJ databases">
        <title>Harnessing the power of phylogenomics to disentangle the directionality and signatures of interkingdom host jumping in the parasitic fungal genus Tolypocladium.</title>
        <authorList>
            <person name="Quandt C.A."/>
            <person name="Patterson W."/>
            <person name="Spatafora J.W."/>
        </authorList>
    </citation>
    <scope>NUCLEOTIDE SEQUENCE [LARGE SCALE GENOMIC DNA]</scope>
    <source>
        <strain evidence="7 8">CBS 113982</strain>
    </source>
</reference>
<dbReference type="STRING" id="45235.A0A2K3QKK2"/>
<dbReference type="PANTHER" id="PTHR23407">
    <property type="entry name" value="ATPASE INHIBITOR/5-FORMYLTETRAHYDROFOLATE CYCLO-LIGASE"/>
    <property type="match status" value="1"/>
</dbReference>
<comment type="catalytic activity">
    <reaction evidence="4">
        <text>(6S)-5-formyl-5,6,7,8-tetrahydrofolate + ATP = (6R)-5,10-methenyltetrahydrofolate + ADP + phosphate</text>
        <dbReference type="Rhea" id="RHEA:10488"/>
        <dbReference type="ChEBI" id="CHEBI:30616"/>
        <dbReference type="ChEBI" id="CHEBI:43474"/>
        <dbReference type="ChEBI" id="CHEBI:57455"/>
        <dbReference type="ChEBI" id="CHEBI:57457"/>
        <dbReference type="ChEBI" id="CHEBI:456216"/>
        <dbReference type="EC" id="6.3.3.2"/>
    </reaction>
</comment>
<evidence type="ECO:0000256" key="6">
    <source>
        <dbReference type="PIRSR" id="PIRSR006806-1"/>
    </source>
</evidence>
<dbReference type="GO" id="GO:0009396">
    <property type="term" value="P:folic acid-containing compound biosynthetic process"/>
    <property type="evidence" value="ECO:0007669"/>
    <property type="project" value="TreeGrafter"/>
</dbReference>
<evidence type="ECO:0000256" key="4">
    <source>
        <dbReference type="ARBA" id="ARBA00036539"/>
    </source>
</evidence>
<evidence type="ECO:0000256" key="3">
    <source>
        <dbReference type="ARBA" id="ARBA00022840"/>
    </source>
</evidence>
<comment type="similarity">
    <text evidence="1">Belongs to the 5-formyltetrahydrofolate cyclo-ligase family.</text>
</comment>
<evidence type="ECO:0000256" key="2">
    <source>
        <dbReference type="ARBA" id="ARBA00022741"/>
    </source>
</evidence>
<dbReference type="AlphaFoldDB" id="A0A2K3QKK2"/>
<gene>
    <name evidence="7" type="ORF">TCAP_02034</name>
</gene>
<dbReference type="Proteomes" id="UP000236621">
    <property type="component" value="Unassembled WGS sequence"/>
</dbReference>
<dbReference type="OrthoDB" id="2015992at2759"/>
<feature type="binding site" evidence="6">
    <location>
        <position position="55"/>
    </location>
    <ligand>
        <name>substrate</name>
    </ligand>
</feature>
<feature type="binding site" evidence="6">
    <location>
        <position position="61"/>
    </location>
    <ligand>
        <name>substrate</name>
    </ligand>
</feature>
<feature type="binding site" evidence="6">
    <location>
        <begin position="9"/>
        <end position="13"/>
    </location>
    <ligand>
        <name>ATP</name>
        <dbReference type="ChEBI" id="CHEBI:30616"/>
    </ligand>
</feature>
<dbReference type="InterPro" id="IPR002698">
    <property type="entry name" value="FTHF_cligase"/>
</dbReference>
<keyword evidence="3 6" id="KW-0067">ATP-binding</keyword>
<evidence type="ECO:0000313" key="8">
    <source>
        <dbReference type="Proteomes" id="UP000236621"/>
    </source>
</evidence>
<keyword evidence="2 6" id="KW-0547">Nucleotide-binding</keyword>
<proteinExistence type="inferred from homology"/>
<comment type="caution">
    <text evidence="7">The sequence shown here is derived from an EMBL/GenBank/DDBJ whole genome shotgun (WGS) entry which is preliminary data.</text>
</comment>
<evidence type="ECO:0000256" key="1">
    <source>
        <dbReference type="ARBA" id="ARBA00010638"/>
    </source>
</evidence>
<dbReference type="InterPro" id="IPR037171">
    <property type="entry name" value="NagB/RpiA_transferase-like"/>
</dbReference>
<dbReference type="GO" id="GO:0030272">
    <property type="term" value="F:5-formyltetrahydrofolate cyclo-ligase activity"/>
    <property type="evidence" value="ECO:0007669"/>
    <property type="project" value="UniProtKB-EC"/>
</dbReference>
<dbReference type="GO" id="GO:0005524">
    <property type="term" value="F:ATP binding"/>
    <property type="evidence" value="ECO:0007669"/>
    <property type="project" value="UniProtKB-KW"/>
</dbReference>
<evidence type="ECO:0000313" key="7">
    <source>
        <dbReference type="EMBL" id="PNY28039.1"/>
    </source>
</evidence>
<dbReference type="PANTHER" id="PTHR23407:SF1">
    <property type="entry name" value="5-FORMYLTETRAHYDROFOLATE CYCLO-LIGASE"/>
    <property type="match status" value="1"/>
</dbReference>
<sequence length="245" mass="26717">MAASLTAAKQQLRSLMKQRLSGVPQDSVLAQSRKIFESLKDFAPYQDAARISIYLSMPAAEVQTDALVRHALDAGKQVFVPYLHRSPLETSSTPARLMDMVLLKSIQDYEGLKLDRWGIPSIDPATVHDRQRILGGPDVHGSDMSTLDLMLMPGVAFDFDETGSVRRLGHGKGFYDYFLTRYLARMDPSGGSLDRPPLRLYGLALTEQLLSASSGELVPAGSHDRSLHGLVLGSGEIIEASSGSM</sequence>
<feature type="binding site" evidence="6">
    <location>
        <begin position="167"/>
        <end position="175"/>
    </location>
    <ligand>
        <name>ATP</name>
        <dbReference type="ChEBI" id="CHEBI:30616"/>
    </ligand>
</feature>
<dbReference type="EC" id="6.3.3.2" evidence="5"/>
<dbReference type="PIRSF" id="PIRSF006806">
    <property type="entry name" value="FTHF_cligase"/>
    <property type="match status" value="1"/>
</dbReference>
<dbReference type="InterPro" id="IPR024185">
    <property type="entry name" value="FTHF_cligase-like_sf"/>
</dbReference>
<dbReference type="Pfam" id="PF01812">
    <property type="entry name" value="5-FTHF_cyc-lig"/>
    <property type="match status" value="1"/>
</dbReference>
<dbReference type="EMBL" id="NRSZ01000313">
    <property type="protein sequence ID" value="PNY28039.1"/>
    <property type="molecule type" value="Genomic_DNA"/>
</dbReference>
<protein>
    <recommendedName>
        <fullName evidence="5">5-formyltetrahydrofolate cyclo-ligase</fullName>
        <ecNumber evidence="5">6.3.3.2</ecNumber>
    </recommendedName>
</protein>
<dbReference type="GO" id="GO:0005739">
    <property type="term" value="C:mitochondrion"/>
    <property type="evidence" value="ECO:0007669"/>
    <property type="project" value="TreeGrafter"/>
</dbReference>
<keyword evidence="8" id="KW-1185">Reference proteome</keyword>
<organism evidence="7 8">
    <name type="scientific">Tolypocladium capitatum</name>
    <dbReference type="NCBI Taxonomy" id="45235"/>
    <lineage>
        <taxon>Eukaryota</taxon>
        <taxon>Fungi</taxon>
        <taxon>Dikarya</taxon>
        <taxon>Ascomycota</taxon>
        <taxon>Pezizomycotina</taxon>
        <taxon>Sordariomycetes</taxon>
        <taxon>Hypocreomycetidae</taxon>
        <taxon>Hypocreales</taxon>
        <taxon>Ophiocordycipitaceae</taxon>
        <taxon>Tolypocladium</taxon>
    </lineage>
</organism>
<name>A0A2K3QKK2_9HYPO</name>